<keyword evidence="3" id="KW-1185">Reference proteome</keyword>
<dbReference type="PANTHER" id="PTHR43736:SF1">
    <property type="entry name" value="DIHYDRONEOPTERIN TRIPHOSPHATE DIPHOSPHATASE"/>
    <property type="match status" value="1"/>
</dbReference>
<dbReference type="SUPFAM" id="SSF55811">
    <property type="entry name" value="Nudix"/>
    <property type="match status" value="1"/>
</dbReference>
<dbReference type="InterPro" id="IPR000086">
    <property type="entry name" value="NUDIX_hydrolase_dom"/>
</dbReference>
<dbReference type="Proteomes" id="UP000486602">
    <property type="component" value="Unassembled WGS sequence"/>
</dbReference>
<proteinExistence type="predicted"/>
<protein>
    <submittedName>
        <fullName evidence="2">NUDIX domain-containing protein</fullName>
    </submittedName>
</protein>
<dbReference type="EMBL" id="JAAGVY010000013">
    <property type="protein sequence ID" value="NEN23635.1"/>
    <property type="molecule type" value="Genomic_DNA"/>
</dbReference>
<dbReference type="PANTHER" id="PTHR43736">
    <property type="entry name" value="ADP-RIBOSE PYROPHOSPHATASE"/>
    <property type="match status" value="1"/>
</dbReference>
<dbReference type="Gene3D" id="3.90.79.10">
    <property type="entry name" value="Nucleoside Triphosphate Pyrophosphohydrolase"/>
    <property type="match status" value="1"/>
</dbReference>
<name>A0A7K3WSK8_9FLAO</name>
<feature type="domain" description="Nudix hydrolase" evidence="1">
    <location>
        <begin position="4"/>
        <end position="138"/>
    </location>
</feature>
<dbReference type="Pfam" id="PF00293">
    <property type="entry name" value="NUDIX"/>
    <property type="match status" value="1"/>
</dbReference>
<comment type="caution">
    <text evidence="2">The sequence shown here is derived from an EMBL/GenBank/DDBJ whole genome shotgun (WGS) entry which is preliminary data.</text>
</comment>
<evidence type="ECO:0000313" key="2">
    <source>
        <dbReference type="EMBL" id="NEN23635.1"/>
    </source>
</evidence>
<evidence type="ECO:0000259" key="1">
    <source>
        <dbReference type="PROSITE" id="PS51462"/>
    </source>
</evidence>
<dbReference type="PROSITE" id="PS51462">
    <property type="entry name" value="NUDIX"/>
    <property type="match status" value="1"/>
</dbReference>
<reference evidence="2 3" key="1">
    <citation type="submission" date="2020-02" db="EMBL/GenBank/DDBJ databases">
        <title>Out from the shadows clarifying the taxonomy of the family Cryomorphaceae and related taxa by utilizing the GTDB taxonomic framework.</title>
        <authorList>
            <person name="Bowman J.P."/>
        </authorList>
    </citation>
    <scope>NUCLEOTIDE SEQUENCE [LARGE SCALE GENOMIC DNA]</scope>
    <source>
        <strain evidence="2 3">QSSC 1-22</strain>
    </source>
</reference>
<organism evidence="2 3">
    <name type="scientific">Cryomorpha ignava</name>
    <dbReference type="NCBI Taxonomy" id="101383"/>
    <lineage>
        <taxon>Bacteria</taxon>
        <taxon>Pseudomonadati</taxon>
        <taxon>Bacteroidota</taxon>
        <taxon>Flavobacteriia</taxon>
        <taxon>Flavobacteriales</taxon>
        <taxon>Cryomorphaceae</taxon>
        <taxon>Cryomorpha</taxon>
    </lineage>
</organism>
<dbReference type="RefSeq" id="WP_163285030.1">
    <property type="nucleotide sequence ID" value="NZ_JAAGVY010000013.1"/>
</dbReference>
<sequence length="144" mass="16777">MKYPFNVRVYGALIFDNKILLSTESYQNRTFTKLPGGGLEFGEGLRECVEREFMEELALPVTVEAHIFTTDFFQRSAFNDKEQVLSVYFRVSAAENNINLKDIMAREEGKEVFWKDLESLSENDFTFPIDKYVCQFLKEIKTIS</sequence>
<dbReference type="InterPro" id="IPR015797">
    <property type="entry name" value="NUDIX_hydrolase-like_dom_sf"/>
</dbReference>
<accession>A0A7K3WSK8</accession>
<evidence type="ECO:0000313" key="3">
    <source>
        <dbReference type="Proteomes" id="UP000486602"/>
    </source>
</evidence>
<dbReference type="AlphaFoldDB" id="A0A7K3WSK8"/>
<gene>
    <name evidence="2" type="ORF">G3O08_08985</name>
</gene>